<dbReference type="Pfam" id="PF07238">
    <property type="entry name" value="PilZ"/>
    <property type="match status" value="1"/>
</dbReference>
<feature type="domain" description="PilZ" evidence="1">
    <location>
        <begin position="9"/>
        <end position="111"/>
    </location>
</feature>
<comment type="caution">
    <text evidence="2">The sequence shown here is derived from an EMBL/GenBank/DDBJ whole genome shotgun (WGS) entry which is preliminary data.</text>
</comment>
<name>A0A150P7C7_SORCE</name>
<dbReference type="EMBL" id="JEME01001082">
    <property type="protein sequence ID" value="KYG08138.1"/>
    <property type="molecule type" value="Genomic_DNA"/>
</dbReference>
<protein>
    <recommendedName>
        <fullName evidence="1">PilZ domain-containing protein</fullName>
    </recommendedName>
</protein>
<accession>A0A150P7C7</accession>
<evidence type="ECO:0000313" key="5">
    <source>
        <dbReference type="Proteomes" id="UP000075604"/>
    </source>
</evidence>
<dbReference type="InterPro" id="IPR009875">
    <property type="entry name" value="PilZ_domain"/>
</dbReference>
<dbReference type="AlphaFoldDB" id="A0A150P7C7"/>
<dbReference type="Proteomes" id="UP000075604">
    <property type="component" value="Unassembled WGS sequence"/>
</dbReference>
<dbReference type="SUPFAM" id="SSF141371">
    <property type="entry name" value="PilZ domain-like"/>
    <property type="match status" value="1"/>
</dbReference>
<evidence type="ECO:0000259" key="1">
    <source>
        <dbReference type="Pfam" id="PF07238"/>
    </source>
</evidence>
<dbReference type="GO" id="GO:0035438">
    <property type="term" value="F:cyclic-di-GMP binding"/>
    <property type="evidence" value="ECO:0007669"/>
    <property type="project" value="InterPro"/>
</dbReference>
<proteinExistence type="predicted"/>
<dbReference type="Proteomes" id="UP000075502">
    <property type="component" value="Unassembled WGS sequence"/>
</dbReference>
<evidence type="ECO:0000313" key="4">
    <source>
        <dbReference type="Proteomes" id="UP000075502"/>
    </source>
</evidence>
<evidence type="ECO:0000313" key="3">
    <source>
        <dbReference type="EMBL" id="KYG08138.1"/>
    </source>
</evidence>
<dbReference type="EMBL" id="JELX01003685">
    <property type="protein sequence ID" value="KYF51573.1"/>
    <property type="molecule type" value="Genomic_DNA"/>
</dbReference>
<reference evidence="4 5" key="1">
    <citation type="submission" date="2014-02" db="EMBL/GenBank/DDBJ databases">
        <title>The small core and large imbalanced accessory genome model reveals a collaborative survival strategy of Sorangium cellulosum strains in nature.</title>
        <authorList>
            <person name="Han K."/>
            <person name="Peng R."/>
            <person name="Blom J."/>
            <person name="Li Y.-Z."/>
        </authorList>
    </citation>
    <scope>NUCLEOTIDE SEQUENCE [LARGE SCALE GENOMIC DNA]</scope>
    <source>
        <strain evidence="3 4">So0007-03</strain>
        <strain evidence="2 5">So0157-18</strain>
    </source>
</reference>
<sequence length="137" mass="15165">MEMLLASERRVTRRAAIVECHAVRERGFRLLGTRAIDLSVDGMLVLTSARALTGEPVIVSFRLPDTDVWIDATATIARTLHGRREGDPGRAVGLRFDPLDGASSRRLRTALERFPPTYPYRAQRVDYAATAAMIALS</sequence>
<gene>
    <name evidence="2" type="ORF">BE04_36655</name>
    <name evidence="3" type="ORF">BE21_25340</name>
</gene>
<evidence type="ECO:0000313" key="2">
    <source>
        <dbReference type="EMBL" id="KYF51573.1"/>
    </source>
</evidence>
<organism evidence="2 5">
    <name type="scientific">Sorangium cellulosum</name>
    <name type="common">Polyangium cellulosum</name>
    <dbReference type="NCBI Taxonomy" id="56"/>
    <lineage>
        <taxon>Bacteria</taxon>
        <taxon>Pseudomonadati</taxon>
        <taxon>Myxococcota</taxon>
        <taxon>Polyangia</taxon>
        <taxon>Polyangiales</taxon>
        <taxon>Polyangiaceae</taxon>
        <taxon>Sorangium</taxon>
    </lineage>
</organism>
<dbReference type="Gene3D" id="2.40.10.220">
    <property type="entry name" value="predicted glycosyltransferase like domains"/>
    <property type="match status" value="1"/>
</dbReference>